<organism evidence="1 2">
    <name type="scientific">Candidatus Komeilibacteria bacterium RIFCSPHIGHO2_01_FULL_52_14</name>
    <dbReference type="NCBI Taxonomy" id="1798549"/>
    <lineage>
        <taxon>Bacteria</taxon>
        <taxon>Candidatus Komeiliibacteriota</taxon>
    </lineage>
</organism>
<dbReference type="InterPro" id="IPR016919">
    <property type="entry name" value="UCP029416_PTP"/>
</dbReference>
<dbReference type="PIRSF" id="PIRSF029416">
    <property type="entry name" value="UCP029416_PTP"/>
    <property type="match status" value="1"/>
</dbReference>
<protein>
    <submittedName>
        <fullName evidence="1">Uncharacterized protein</fullName>
    </submittedName>
</protein>
<dbReference type="Proteomes" id="UP000177817">
    <property type="component" value="Unassembled WGS sequence"/>
</dbReference>
<name>A0A1G2BKY2_9BACT</name>
<evidence type="ECO:0000313" key="1">
    <source>
        <dbReference type="EMBL" id="OGY89898.1"/>
    </source>
</evidence>
<sequence length="110" mass="12778">MKKHLLFVCSGNLDRSPTAEALFSDSKQYMARSAGTHEEAVRRINQELIDWADSIFVMSEKEDGHLTFLKTHLDLKGRSVYDLDVPDRWDRDDPELIQLLIKKLRAYLTL</sequence>
<proteinExistence type="predicted"/>
<comment type="caution">
    <text evidence="1">The sequence shown here is derived from an EMBL/GenBank/DDBJ whole genome shotgun (WGS) entry which is preliminary data.</text>
</comment>
<dbReference type="Gene3D" id="3.40.50.2300">
    <property type="match status" value="1"/>
</dbReference>
<evidence type="ECO:0000313" key="2">
    <source>
        <dbReference type="Proteomes" id="UP000177817"/>
    </source>
</evidence>
<dbReference type="InterPro" id="IPR036196">
    <property type="entry name" value="Ptyr_pPase_sf"/>
</dbReference>
<reference evidence="1 2" key="1">
    <citation type="journal article" date="2016" name="Nat. Commun.">
        <title>Thousands of microbial genomes shed light on interconnected biogeochemical processes in an aquifer system.</title>
        <authorList>
            <person name="Anantharaman K."/>
            <person name="Brown C.T."/>
            <person name="Hug L.A."/>
            <person name="Sharon I."/>
            <person name="Castelle C.J."/>
            <person name="Probst A.J."/>
            <person name="Thomas B.C."/>
            <person name="Singh A."/>
            <person name="Wilkins M.J."/>
            <person name="Karaoz U."/>
            <person name="Brodie E.L."/>
            <person name="Williams K.H."/>
            <person name="Hubbard S.S."/>
            <person name="Banfield J.F."/>
        </authorList>
    </citation>
    <scope>NUCLEOTIDE SEQUENCE [LARGE SCALE GENOMIC DNA]</scope>
</reference>
<accession>A0A1G2BKY2</accession>
<dbReference type="SUPFAM" id="SSF52788">
    <property type="entry name" value="Phosphotyrosine protein phosphatases I"/>
    <property type="match status" value="1"/>
</dbReference>
<dbReference type="AlphaFoldDB" id="A0A1G2BKY2"/>
<gene>
    <name evidence="1" type="ORF">A2677_03600</name>
</gene>
<dbReference type="EMBL" id="MHKK01000022">
    <property type="protein sequence ID" value="OGY89898.1"/>
    <property type="molecule type" value="Genomic_DNA"/>
</dbReference>